<sequence>MDKNKYWEITRSDWYGTSQVLFVFIAVIMISSVFLLARYWYLWIMIIAGVLVLLVVWHAKNFSYLCPRCGKVFEVSKLEDFISPNGVNKKYLRCPGCGKRAWTEVLRIKEKTVHKK</sequence>
<accession>A0A0E3QPM5</accession>
<dbReference type="Proteomes" id="UP000033033">
    <property type="component" value="Chromosome"/>
</dbReference>
<gene>
    <name evidence="2" type="ORF">MSBRM_0185</name>
</gene>
<dbReference type="RefSeq" id="WP_048120573.1">
    <property type="nucleotide sequence ID" value="NZ_CP009528.1"/>
</dbReference>
<name>A0A0E3QPM5_METBA</name>
<keyword evidence="3" id="KW-1185">Reference proteome</keyword>
<dbReference type="HOGENOM" id="CLU_173766_0_0_2"/>
<dbReference type="GeneID" id="24843340"/>
<organism evidence="2 3">
    <name type="scientific">Methanosarcina barkeri MS</name>
    <dbReference type="NCBI Taxonomy" id="1434108"/>
    <lineage>
        <taxon>Archaea</taxon>
        <taxon>Methanobacteriati</taxon>
        <taxon>Methanobacteriota</taxon>
        <taxon>Stenosarchaea group</taxon>
        <taxon>Methanomicrobia</taxon>
        <taxon>Methanosarcinales</taxon>
        <taxon>Methanosarcinaceae</taxon>
        <taxon>Methanosarcina</taxon>
    </lineage>
</organism>
<proteinExistence type="predicted"/>
<reference evidence="2 3" key="1">
    <citation type="submission" date="2014-07" db="EMBL/GenBank/DDBJ databases">
        <title>Methanogenic archaea and the global carbon cycle.</title>
        <authorList>
            <person name="Henriksen J.R."/>
            <person name="Luke J."/>
            <person name="Reinhart S."/>
            <person name="Benedict M.N."/>
            <person name="Youngblut N.D."/>
            <person name="Metcalf M.E."/>
            <person name="Whitaker R.J."/>
            <person name="Metcalf W.W."/>
        </authorList>
    </citation>
    <scope>NUCLEOTIDE SEQUENCE [LARGE SCALE GENOMIC DNA]</scope>
    <source>
        <strain evidence="2 3">MS</strain>
    </source>
</reference>
<protein>
    <submittedName>
        <fullName evidence="2">Uncharacterized protein</fullName>
    </submittedName>
</protein>
<evidence type="ECO:0000313" key="2">
    <source>
        <dbReference type="EMBL" id="AKB53183.1"/>
    </source>
</evidence>
<evidence type="ECO:0000313" key="3">
    <source>
        <dbReference type="Proteomes" id="UP000033033"/>
    </source>
</evidence>
<keyword evidence="1" id="KW-1133">Transmembrane helix</keyword>
<evidence type="ECO:0000256" key="1">
    <source>
        <dbReference type="SAM" id="Phobius"/>
    </source>
</evidence>
<dbReference type="AlphaFoldDB" id="A0A0E3QPM5"/>
<dbReference type="EMBL" id="CP009528">
    <property type="protein sequence ID" value="AKB53183.1"/>
    <property type="molecule type" value="Genomic_DNA"/>
</dbReference>
<keyword evidence="1" id="KW-0812">Transmembrane</keyword>
<dbReference type="KEGG" id="mby:MSBRM_0185"/>
<feature type="transmembrane region" description="Helical" evidence="1">
    <location>
        <begin position="12"/>
        <end position="34"/>
    </location>
</feature>
<keyword evidence="1" id="KW-0472">Membrane</keyword>
<dbReference type="PATRIC" id="fig|1434108.4.peg.189"/>
<dbReference type="Gene3D" id="2.20.28.30">
    <property type="entry name" value="RNA polymerase ii, chain L"/>
    <property type="match status" value="1"/>
</dbReference>
<feature type="transmembrane region" description="Helical" evidence="1">
    <location>
        <begin position="40"/>
        <end position="59"/>
    </location>
</feature>